<evidence type="ECO:0008006" key="4">
    <source>
        <dbReference type="Google" id="ProtNLM"/>
    </source>
</evidence>
<dbReference type="EMBL" id="JBHSPW010000002">
    <property type="protein sequence ID" value="MFC5892102.1"/>
    <property type="molecule type" value="Genomic_DNA"/>
</dbReference>
<keyword evidence="3" id="KW-1185">Reference proteome</keyword>
<accession>A0ABW1FCA8</accession>
<name>A0ABW1FCA8_9ACTN</name>
<dbReference type="Proteomes" id="UP001596241">
    <property type="component" value="Unassembled WGS sequence"/>
</dbReference>
<feature type="region of interest" description="Disordered" evidence="1">
    <location>
        <begin position="27"/>
        <end position="50"/>
    </location>
</feature>
<gene>
    <name evidence="2" type="ORF">ACFP3M_04640</name>
</gene>
<comment type="caution">
    <text evidence="2">The sequence shown here is derived from an EMBL/GenBank/DDBJ whole genome shotgun (WGS) entry which is preliminary data.</text>
</comment>
<evidence type="ECO:0000256" key="1">
    <source>
        <dbReference type="SAM" id="MobiDB-lite"/>
    </source>
</evidence>
<proteinExistence type="predicted"/>
<reference evidence="3" key="1">
    <citation type="journal article" date="2019" name="Int. J. Syst. Evol. Microbiol.">
        <title>The Global Catalogue of Microorganisms (GCM) 10K type strain sequencing project: providing services to taxonomists for standard genome sequencing and annotation.</title>
        <authorList>
            <consortium name="The Broad Institute Genomics Platform"/>
            <consortium name="The Broad Institute Genome Sequencing Center for Infectious Disease"/>
            <person name="Wu L."/>
            <person name="Ma J."/>
        </authorList>
    </citation>
    <scope>NUCLEOTIDE SEQUENCE [LARGE SCALE GENOMIC DNA]</scope>
    <source>
        <strain evidence="3">CGMCC 1.15809</strain>
    </source>
</reference>
<sequence length="50" mass="5538">MNIRALIDYELLPKTQQQTLLLNVHEASEDVASHRKAQRRIPTGPGLGAS</sequence>
<organism evidence="2 3">
    <name type="scientific">Streptomyces ramulosus</name>
    <dbReference type="NCBI Taxonomy" id="47762"/>
    <lineage>
        <taxon>Bacteria</taxon>
        <taxon>Bacillati</taxon>
        <taxon>Actinomycetota</taxon>
        <taxon>Actinomycetes</taxon>
        <taxon>Kitasatosporales</taxon>
        <taxon>Streptomycetaceae</taxon>
        <taxon>Streptomyces</taxon>
    </lineage>
</organism>
<evidence type="ECO:0000313" key="3">
    <source>
        <dbReference type="Proteomes" id="UP001596241"/>
    </source>
</evidence>
<dbReference type="RefSeq" id="WP_386458726.1">
    <property type="nucleotide sequence ID" value="NZ_JBHSPW010000002.1"/>
</dbReference>
<evidence type="ECO:0000313" key="2">
    <source>
        <dbReference type="EMBL" id="MFC5892102.1"/>
    </source>
</evidence>
<protein>
    <recommendedName>
        <fullName evidence="4">Transposase</fullName>
    </recommendedName>
</protein>